<dbReference type="EMBL" id="FJOG01000021">
    <property type="protein sequence ID" value="CZR62671.1"/>
    <property type="molecule type" value="Genomic_DNA"/>
</dbReference>
<organism evidence="2 3">
    <name type="scientific">Phialocephala subalpina</name>
    <dbReference type="NCBI Taxonomy" id="576137"/>
    <lineage>
        <taxon>Eukaryota</taxon>
        <taxon>Fungi</taxon>
        <taxon>Dikarya</taxon>
        <taxon>Ascomycota</taxon>
        <taxon>Pezizomycotina</taxon>
        <taxon>Leotiomycetes</taxon>
        <taxon>Helotiales</taxon>
        <taxon>Mollisiaceae</taxon>
        <taxon>Phialocephala</taxon>
        <taxon>Phialocephala fortinii species complex</taxon>
    </lineage>
</organism>
<gene>
    <name evidence="2" type="ORF">PAC_12568</name>
</gene>
<keyword evidence="3" id="KW-1185">Reference proteome</keyword>
<evidence type="ECO:0000313" key="3">
    <source>
        <dbReference type="Proteomes" id="UP000184330"/>
    </source>
</evidence>
<protein>
    <submittedName>
        <fullName evidence="2">Uncharacterized protein</fullName>
    </submittedName>
</protein>
<feature type="compositionally biased region" description="Pro residues" evidence="1">
    <location>
        <begin position="55"/>
        <end position="70"/>
    </location>
</feature>
<dbReference type="AlphaFoldDB" id="A0A1L7XCB5"/>
<dbReference type="Proteomes" id="UP000184330">
    <property type="component" value="Unassembled WGS sequence"/>
</dbReference>
<evidence type="ECO:0000256" key="1">
    <source>
        <dbReference type="SAM" id="MobiDB-lite"/>
    </source>
</evidence>
<evidence type="ECO:0000313" key="2">
    <source>
        <dbReference type="EMBL" id="CZR62671.1"/>
    </source>
</evidence>
<sequence>MGLVKAGIYIGAATYIIKKIKEDKAKDSSKSAPPQTSQYPPPGAYPQYQESPRGSPYPPQYQQYPPPPSQPQQKFGYYDTHGPYEAQYQAPPQVPYGREERGTIEGRPYASQASSRRESVEKRAIEDSPAPRQWPDAKPVQSSKW</sequence>
<feature type="compositionally biased region" description="Basic and acidic residues" evidence="1">
    <location>
        <begin position="115"/>
        <end position="126"/>
    </location>
</feature>
<reference evidence="2 3" key="1">
    <citation type="submission" date="2016-03" db="EMBL/GenBank/DDBJ databases">
        <authorList>
            <person name="Ploux O."/>
        </authorList>
    </citation>
    <scope>NUCLEOTIDE SEQUENCE [LARGE SCALE GENOMIC DNA]</scope>
    <source>
        <strain evidence="2 3">UAMH 11012</strain>
    </source>
</reference>
<proteinExistence type="predicted"/>
<feature type="region of interest" description="Disordered" evidence="1">
    <location>
        <begin position="22"/>
        <end position="145"/>
    </location>
</feature>
<dbReference type="OrthoDB" id="3558763at2759"/>
<accession>A0A1L7XCB5</accession>
<name>A0A1L7XCB5_9HELO</name>